<keyword evidence="1" id="KW-1133">Transmembrane helix</keyword>
<protein>
    <recommendedName>
        <fullName evidence="3">SGNH hydrolase-type esterase domain-containing protein</fullName>
    </recommendedName>
</protein>
<evidence type="ECO:0000256" key="1">
    <source>
        <dbReference type="SAM" id="Phobius"/>
    </source>
</evidence>
<reference evidence="2" key="1">
    <citation type="journal article" date="2015" name="Nature">
        <title>Complex archaea that bridge the gap between prokaryotes and eukaryotes.</title>
        <authorList>
            <person name="Spang A."/>
            <person name="Saw J.H."/>
            <person name="Jorgensen S.L."/>
            <person name="Zaremba-Niedzwiedzka K."/>
            <person name="Martijn J."/>
            <person name="Lind A.E."/>
            <person name="van Eijk R."/>
            <person name="Schleper C."/>
            <person name="Guy L."/>
            <person name="Ettema T.J."/>
        </authorList>
    </citation>
    <scope>NUCLEOTIDE SEQUENCE</scope>
</reference>
<keyword evidence="1" id="KW-0472">Membrane</keyword>
<comment type="caution">
    <text evidence="2">The sequence shown here is derived from an EMBL/GenBank/DDBJ whole genome shotgun (WGS) entry which is preliminary data.</text>
</comment>
<keyword evidence="1" id="KW-0812">Transmembrane</keyword>
<accession>A0A0F9KIM2</accession>
<sequence length="272" mass="29599">MKRSDTVRFFGMLAAAAVMIAVVIATLNGRVNKLRMQRFEDVSMLMLGTSLFRYAIPDPSGGPVLSDIADGNLLRLGYSGASEGQLLQLARLGAQAGVRKIAIEVNPIVSRFAGRDECSASNRWKEVYNEIRLSARPYLRGRDVLSGGLGEPPQDVTTANMAADLNLLYPLRVEGPCLGPAWVDLVASHPSTIFIFVTMPRRLAARDRIGADGMAQFNSAAIDFAQSVGSDLFLVDPDGSWGDENFVDQAHQSAIGAERFQRTFSIWHEALP</sequence>
<evidence type="ECO:0008006" key="3">
    <source>
        <dbReference type="Google" id="ProtNLM"/>
    </source>
</evidence>
<dbReference type="EMBL" id="LAZR01007932">
    <property type="protein sequence ID" value="KKM81979.1"/>
    <property type="molecule type" value="Genomic_DNA"/>
</dbReference>
<dbReference type="AlphaFoldDB" id="A0A0F9KIM2"/>
<gene>
    <name evidence="2" type="ORF">LCGC14_1324180</name>
</gene>
<proteinExistence type="predicted"/>
<organism evidence="2">
    <name type="scientific">marine sediment metagenome</name>
    <dbReference type="NCBI Taxonomy" id="412755"/>
    <lineage>
        <taxon>unclassified sequences</taxon>
        <taxon>metagenomes</taxon>
        <taxon>ecological metagenomes</taxon>
    </lineage>
</organism>
<name>A0A0F9KIM2_9ZZZZ</name>
<feature type="transmembrane region" description="Helical" evidence="1">
    <location>
        <begin position="6"/>
        <end position="28"/>
    </location>
</feature>
<evidence type="ECO:0000313" key="2">
    <source>
        <dbReference type="EMBL" id="KKM81979.1"/>
    </source>
</evidence>